<keyword evidence="2" id="KW-1185">Reference proteome</keyword>
<protein>
    <submittedName>
        <fullName evidence="1">Uncharacterized protein</fullName>
    </submittedName>
</protein>
<reference evidence="2" key="1">
    <citation type="journal article" date="2023" name="G3 (Bethesda)">
        <title>Genome assembly and association tests identify interacting loci associated with vigor, precocity, and sex in interspecific pistachio rootstocks.</title>
        <authorList>
            <person name="Palmer W."/>
            <person name="Jacygrad E."/>
            <person name="Sagayaradj S."/>
            <person name="Cavanaugh K."/>
            <person name="Han R."/>
            <person name="Bertier L."/>
            <person name="Beede B."/>
            <person name="Kafkas S."/>
            <person name="Golino D."/>
            <person name="Preece J."/>
            <person name="Michelmore R."/>
        </authorList>
    </citation>
    <scope>NUCLEOTIDE SEQUENCE [LARGE SCALE GENOMIC DNA]</scope>
</reference>
<dbReference type="Proteomes" id="UP001164250">
    <property type="component" value="Chromosome 7"/>
</dbReference>
<evidence type="ECO:0000313" key="2">
    <source>
        <dbReference type="Proteomes" id="UP001164250"/>
    </source>
</evidence>
<gene>
    <name evidence="1" type="ORF">Patl1_25583</name>
</gene>
<proteinExistence type="predicted"/>
<organism evidence="1 2">
    <name type="scientific">Pistacia atlantica</name>
    <dbReference type="NCBI Taxonomy" id="434234"/>
    <lineage>
        <taxon>Eukaryota</taxon>
        <taxon>Viridiplantae</taxon>
        <taxon>Streptophyta</taxon>
        <taxon>Embryophyta</taxon>
        <taxon>Tracheophyta</taxon>
        <taxon>Spermatophyta</taxon>
        <taxon>Magnoliopsida</taxon>
        <taxon>eudicotyledons</taxon>
        <taxon>Gunneridae</taxon>
        <taxon>Pentapetalae</taxon>
        <taxon>rosids</taxon>
        <taxon>malvids</taxon>
        <taxon>Sapindales</taxon>
        <taxon>Anacardiaceae</taxon>
        <taxon>Pistacia</taxon>
    </lineage>
</organism>
<comment type="caution">
    <text evidence="1">The sequence shown here is derived from an EMBL/GenBank/DDBJ whole genome shotgun (WGS) entry which is preliminary data.</text>
</comment>
<sequence>MSSAESTLLHSSSAQYTRPSDSNVVESNATALGPIILVSSSASPNSSSSSDMHTSAVPHPSSQLIFRVVASALGTAGGIAYIGKKGNSHVGWTKVCPNYDKFFDYIISSLAMSLLASIVLVLLIFLSIFSLYKRARY</sequence>
<evidence type="ECO:0000313" key="1">
    <source>
        <dbReference type="EMBL" id="KAJ0092226.1"/>
    </source>
</evidence>
<dbReference type="EMBL" id="CM047903">
    <property type="protein sequence ID" value="KAJ0092226.1"/>
    <property type="molecule type" value="Genomic_DNA"/>
</dbReference>
<name>A0ACC1AZX9_9ROSI</name>
<accession>A0ACC1AZX9</accession>